<reference evidence="2 3" key="1">
    <citation type="submission" date="2017-06" db="EMBL/GenBank/DDBJ databases">
        <title>Streptomyces albireticuli Genome sequencing and assembly.</title>
        <authorList>
            <person name="Wang Y."/>
            <person name="Du B."/>
            <person name="Ding Y."/>
            <person name="Liu H."/>
            <person name="Hou Q."/>
            <person name="Liu K."/>
            <person name="Yao L."/>
            <person name="Wang C."/>
        </authorList>
    </citation>
    <scope>NUCLEOTIDE SEQUENCE [LARGE SCALE GENOMIC DNA]</scope>
    <source>
        <strain evidence="2 3">MDJK11</strain>
    </source>
</reference>
<organism evidence="2 3">
    <name type="scientific">Streptomyces albireticuli</name>
    <dbReference type="NCBI Taxonomy" id="1940"/>
    <lineage>
        <taxon>Bacteria</taxon>
        <taxon>Bacillati</taxon>
        <taxon>Actinomycetota</taxon>
        <taxon>Actinomycetes</taxon>
        <taxon>Kitasatosporales</taxon>
        <taxon>Streptomycetaceae</taxon>
        <taxon>Streptomyces</taxon>
    </lineage>
</organism>
<evidence type="ECO:0000256" key="1">
    <source>
        <dbReference type="SAM" id="MobiDB-lite"/>
    </source>
</evidence>
<dbReference type="KEGG" id="salj:SMD11_0233"/>
<gene>
    <name evidence="2" type="ORF">SMD11_0233</name>
</gene>
<proteinExistence type="predicted"/>
<dbReference type="Proteomes" id="UP000195755">
    <property type="component" value="Chromosome"/>
</dbReference>
<dbReference type="EMBL" id="CP021744">
    <property type="protein sequence ID" value="ARZ65899.1"/>
    <property type="molecule type" value="Genomic_DNA"/>
</dbReference>
<protein>
    <submittedName>
        <fullName evidence="2">Uncharacterized protein</fullName>
    </submittedName>
</protein>
<feature type="region of interest" description="Disordered" evidence="1">
    <location>
        <begin position="147"/>
        <end position="202"/>
    </location>
</feature>
<sequence length="202" mass="20860">MAAASSSTSSVVLSKGGAVLVDLLVGTAEFKITVTGPRMLFEHLNLLTTLSPFEGCTAQRVEELAHHLEGTIHCGLIGIQQADITVDKHRAGAVLQIGLGPASMYQSELVLRTRTGETFRALITRLLSDDPSRPFFAGLYAVPATGHLEHHHPPAGGGGGHGGHGEHGGHGPHHDGAHHDGAHNGDAHNGGAHHAGAGHGHP</sequence>
<evidence type="ECO:0000313" key="3">
    <source>
        <dbReference type="Proteomes" id="UP000195755"/>
    </source>
</evidence>
<accession>A0A1Z2KV40</accession>
<evidence type="ECO:0000313" key="2">
    <source>
        <dbReference type="EMBL" id="ARZ65899.1"/>
    </source>
</evidence>
<name>A0A1Z2KV40_9ACTN</name>
<dbReference type="AlphaFoldDB" id="A0A1Z2KV40"/>
<feature type="compositionally biased region" description="Basic and acidic residues" evidence="1">
    <location>
        <begin position="163"/>
        <end position="186"/>
    </location>
</feature>